<feature type="transmembrane region" description="Helical" evidence="8">
    <location>
        <begin position="24"/>
        <end position="43"/>
    </location>
</feature>
<keyword evidence="4" id="KW-1003">Cell membrane</keyword>
<comment type="similarity">
    <text evidence="2">Belongs to the CPA3 antiporters (TC 2.A.63) subunit E family.</text>
</comment>
<evidence type="ECO:0000256" key="3">
    <source>
        <dbReference type="ARBA" id="ARBA00022449"/>
    </source>
</evidence>
<dbReference type="GO" id="GO:0008324">
    <property type="term" value="F:monoatomic cation transmembrane transporter activity"/>
    <property type="evidence" value="ECO:0007669"/>
    <property type="project" value="InterPro"/>
</dbReference>
<evidence type="ECO:0000256" key="2">
    <source>
        <dbReference type="ARBA" id="ARBA00006228"/>
    </source>
</evidence>
<keyword evidence="3" id="KW-0813">Transport</keyword>
<keyword evidence="3" id="KW-0050">Antiport</keyword>
<keyword evidence="6 8" id="KW-1133">Transmembrane helix</keyword>
<dbReference type="PIRSF" id="PIRSF019239">
    <property type="entry name" value="MrpE"/>
    <property type="match status" value="1"/>
</dbReference>
<evidence type="ECO:0000256" key="7">
    <source>
        <dbReference type="ARBA" id="ARBA00023136"/>
    </source>
</evidence>
<accession>A0A1M5B713</accession>
<evidence type="ECO:0000256" key="5">
    <source>
        <dbReference type="ARBA" id="ARBA00022692"/>
    </source>
</evidence>
<comment type="subcellular location">
    <subcellularLocation>
        <location evidence="1">Cell membrane</location>
        <topology evidence="1">Multi-pass membrane protein</topology>
    </subcellularLocation>
</comment>
<dbReference type="InterPro" id="IPR002758">
    <property type="entry name" value="Cation_antiport_E"/>
</dbReference>
<dbReference type="AlphaFoldDB" id="A0A1M5B713"/>
<dbReference type="STRING" id="1122155.SAMN02745158_03521"/>
<organism evidence="9 10">
    <name type="scientific">Lactonifactor longoviformis DSM 17459</name>
    <dbReference type="NCBI Taxonomy" id="1122155"/>
    <lineage>
        <taxon>Bacteria</taxon>
        <taxon>Bacillati</taxon>
        <taxon>Bacillota</taxon>
        <taxon>Clostridia</taxon>
        <taxon>Eubacteriales</taxon>
        <taxon>Clostridiaceae</taxon>
        <taxon>Lactonifactor</taxon>
    </lineage>
</organism>
<proteinExistence type="inferred from homology"/>
<dbReference type="PANTHER" id="PTHR34584">
    <property type="entry name" value="NA(+)/H(+) ANTIPORTER SUBUNIT E1"/>
    <property type="match status" value="1"/>
</dbReference>
<dbReference type="EMBL" id="FQVI01000024">
    <property type="protein sequence ID" value="SHF38269.1"/>
    <property type="molecule type" value="Genomic_DNA"/>
</dbReference>
<evidence type="ECO:0000313" key="9">
    <source>
        <dbReference type="EMBL" id="SHF38269.1"/>
    </source>
</evidence>
<dbReference type="Proteomes" id="UP000184245">
    <property type="component" value="Unassembled WGS sequence"/>
</dbReference>
<evidence type="ECO:0000256" key="8">
    <source>
        <dbReference type="SAM" id="Phobius"/>
    </source>
</evidence>
<dbReference type="OrthoDB" id="9800498at2"/>
<sequence length="152" mass="17380">MLLIFILFWIVLNGKITGEIIGAGIVISLLVFIFACRYLGYSLKRDVRFLKKIPVVCWYLGNLILEVIKATASVMRFIFSFKYEVEPVLVHFTVDFKTDIGRVMMANYITLTPGTITVDVDGNDFTVHCLDKDFSQGIDECLMIRIIKKVEE</sequence>
<evidence type="ECO:0000256" key="4">
    <source>
        <dbReference type="ARBA" id="ARBA00022475"/>
    </source>
</evidence>
<evidence type="ECO:0000313" key="10">
    <source>
        <dbReference type="Proteomes" id="UP000184245"/>
    </source>
</evidence>
<protein>
    <submittedName>
        <fullName evidence="9">Multicomponent Na+:H+ antiporter subunit E</fullName>
    </submittedName>
</protein>
<dbReference type="Pfam" id="PF01899">
    <property type="entry name" value="MNHE"/>
    <property type="match status" value="1"/>
</dbReference>
<dbReference type="RefSeq" id="WP_072854086.1">
    <property type="nucleotide sequence ID" value="NZ_FQVI01000024.1"/>
</dbReference>
<name>A0A1M5B713_9CLOT</name>
<reference evidence="9 10" key="1">
    <citation type="submission" date="2016-11" db="EMBL/GenBank/DDBJ databases">
        <authorList>
            <person name="Jaros S."/>
            <person name="Januszkiewicz K."/>
            <person name="Wedrychowicz H."/>
        </authorList>
    </citation>
    <scope>NUCLEOTIDE SEQUENCE [LARGE SCALE GENOMIC DNA]</scope>
    <source>
        <strain evidence="9 10">DSM 17459</strain>
    </source>
</reference>
<dbReference type="GO" id="GO:0015297">
    <property type="term" value="F:antiporter activity"/>
    <property type="evidence" value="ECO:0007669"/>
    <property type="project" value="UniProtKB-KW"/>
</dbReference>
<evidence type="ECO:0000256" key="1">
    <source>
        <dbReference type="ARBA" id="ARBA00004651"/>
    </source>
</evidence>
<evidence type="ECO:0000256" key="6">
    <source>
        <dbReference type="ARBA" id="ARBA00022989"/>
    </source>
</evidence>
<dbReference type="GO" id="GO:0005886">
    <property type="term" value="C:plasma membrane"/>
    <property type="evidence" value="ECO:0007669"/>
    <property type="project" value="UniProtKB-SubCell"/>
</dbReference>
<keyword evidence="7 8" id="KW-0472">Membrane</keyword>
<gene>
    <name evidence="9" type="ORF">SAMN02745158_03521</name>
</gene>
<dbReference type="PANTHER" id="PTHR34584:SF1">
    <property type="entry name" value="NA(+)_H(+) ANTIPORTER SUBUNIT E1"/>
    <property type="match status" value="1"/>
</dbReference>
<keyword evidence="5 8" id="KW-0812">Transmembrane</keyword>
<keyword evidence="10" id="KW-1185">Reference proteome</keyword>